<dbReference type="Proteomes" id="UP000215059">
    <property type="component" value="Unassembled WGS sequence"/>
</dbReference>
<evidence type="ECO:0000259" key="3">
    <source>
        <dbReference type="PROSITE" id="PS51781"/>
    </source>
</evidence>
<dbReference type="InterPro" id="IPR052354">
    <property type="entry name" value="Cell_Wall_Dynamics_Protein"/>
</dbReference>
<dbReference type="Gene3D" id="2.30.30.40">
    <property type="entry name" value="SH3 Domains"/>
    <property type="match status" value="4"/>
</dbReference>
<dbReference type="SUPFAM" id="SSF53187">
    <property type="entry name" value="Zn-dependent exopeptidases"/>
    <property type="match status" value="1"/>
</dbReference>
<dbReference type="Gene3D" id="3.40.630.40">
    <property type="entry name" value="Zn-dependent exopeptidases"/>
    <property type="match status" value="1"/>
</dbReference>
<comment type="caution">
    <text evidence="4">The sequence shown here is derived from an EMBL/GenBank/DDBJ whole genome shotgun (WGS) entry which is preliminary data.</text>
</comment>
<organism evidence="4 5">
    <name type="scientific">Fictibacillus aquaticus</name>
    <dbReference type="NCBI Taxonomy" id="2021314"/>
    <lineage>
        <taxon>Bacteria</taxon>
        <taxon>Bacillati</taxon>
        <taxon>Bacillota</taxon>
        <taxon>Bacilli</taxon>
        <taxon>Bacillales</taxon>
        <taxon>Fictibacillaceae</taxon>
        <taxon>Fictibacillus</taxon>
    </lineage>
</organism>
<feature type="domain" description="SH3b" evidence="3">
    <location>
        <begin position="106"/>
        <end position="168"/>
    </location>
</feature>
<proteinExistence type="predicted"/>
<reference evidence="4 5" key="1">
    <citation type="submission" date="2017-07" db="EMBL/GenBank/DDBJ databases">
        <title>Fictibacillus sp. nov. GDSW-R2A3 Genome sequencing and assembly.</title>
        <authorList>
            <person name="Mayilraj S."/>
        </authorList>
    </citation>
    <scope>NUCLEOTIDE SEQUENCE [LARGE SCALE GENOMIC DNA]</scope>
    <source>
        <strain evidence="4 5">GDSW-R2A3</strain>
    </source>
</reference>
<dbReference type="SMART" id="SM00287">
    <property type="entry name" value="SH3b"/>
    <property type="match status" value="4"/>
</dbReference>
<dbReference type="InterPro" id="IPR017293">
    <property type="entry name" value="N-acetylmuramoyl-L-ala_amidase"/>
</dbReference>
<evidence type="ECO:0000256" key="1">
    <source>
        <dbReference type="ARBA" id="ARBA00022801"/>
    </source>
</evidence>
<feature type="domain" description="SH3b" evidence="3">
    <location>
        <begin position="263"/>
        <end position="325"/>
    </location>
</feature>
<feature type="domain" description="SH3b" evidence="3">
    <location>
        <begin position="182"/>
        <end position="244"/>
    </location>
</feature>
<feature type="domain" description="SH3b" evidence="3">
    <location>
        <begin position="33"/>
        <end position="95"/>
    </location>
</feature>
<protein>
    <recommendedName>
        <fullName evidence="3">SH3b domain-containing protein</fullName>
    </recommendedName>
</protein>
<dbReference type="Pfam" id="PF01520">
    <property type="entry name" value="Amidase_3"/>
    <property type="match status" value="1"/>
</dbReference>
<dbReference type="GO" id="GO:0008745">
    <property type="term" value="F:N-acetylmuramoyl-L-alanine amidase activity"/>
    <property type="evidence" value="ECO:0007669"/>
    <property type="project" value="InterPro"/>
</dbReference>
<dbReference type="EMBL" id="NOII01000003">
    <property type="protein sequence ID" value="OYD57510.1"/>
    <property type="molecule type" value="Genomic_DNA"/>
</dbReference>
<dbReference type="CDD" id="cd02696">
    <property type="entry name" value="MurNAc-LAA"/>
    <property type="match status" value="1"/>
</dbReference>
<evidence type="ECO:0000313" key="4">
    <source>
        <dbReference type="EMBL" id="OYD57510.1"/>
    </source>
</evidence>
<dbReference type="InterPro" id="IPR002508">
    <property type="entry name" value="MurNAc-LAA_cat"/>
</dbReference>
<dbReference type="AlphaFoldDB" id="A0A235F877"/>
<keyword evidence="5" id="KW-1185">Reference proteome</keyword>
<dbReference type="Pfam" id="PF08239">
    <property type="entry name" value="SH3_3"/>
    <property type="match status" value="4"/>
</dbReference>
<dbReference type="PIRSF" id="PIRSF037846">
    <property type="entry name" value="Autolysin_YrvJ_prd"/>
    <property type="match status" value="1"/>
</dbReference>
<dbReference type="PANTHER" id="PTHR34408:SF1">
    <property type="entry name" value="GLYCOSYL HYDROLASE FAMILY 19 DOMAIN-CONTAINING PROTEIN HI_1415"/>
    <property type="match status" value="1"/>
</dbReference>
<sequence length="519" mass="54527">MGNLNRNQLQRLLSLFLVIFLCIPAISTYGHTSSEASVTATSLNVRKAPGTTSEWVGSVKQGATVTVLAEKNGWAQINYKNIKGWASSSFLKKKSHSHPKPKTSAAKTGTITASSLNVRSGPSTTASIVGSLKNGSTVTILVEKSGWAKITSGSLSGWASSAYIIAEQKAATPTPASPGKNQASGKVTASYLNVRTSPSMNGTIIGGLGQNTTVTILKESSGWLNVQYGKLKGWVSGAYVQKSNGTAPAPSTPPVSQPPSASQQTLTVLYNNVNLRSGPSTSYIVVGTAQQGDNFNVIKKQNDWVQIKLKSGKSAWIAGWLASVSKGNNSTAPAPVTNNSLKGKRIVIDPGHGGYDSGAVGRTYGTKESILALTTARLLATQLENAGATVIMTRSTDQYISLSNRVSVSHYHFADAFVSLHYNSAYDKSANGLLTFYYGSKDYGLASAIDTSLAAGKTGLAAKGLRVGDFQVLRTNKQPAVLVELGFLSNANDELIVRGSNFQSKAAAGIAAGLMKYFK</sequence>
<dbReference type="PANTHER" id="PTHR34408">
    <property type="entry name" value="FAMILY PROTEIN, PUTATIVE-RELATED"/>
    <property type="match status" value="1"/>
</dbReference>
<dbReference type="InterPro" id="IPR003646">
    <property type="entry name" value="SH3-like_bac-type"/>
</dbReference>
<evidence type="ECO:0000256" key="2">
    <source>
        <dbReference type="ARBA" id="ARBA00023316"/>
    </source>
</evidence>
<gene>
    <name evidence="4" type="ORF">CGZ90_12610</name>
</gene>
<dbReference type="GO" id="GO:0071555">
    <property type="term" value="P:cell wall organization"/>
    <property type="evidence" value="ECO:0007669"/>
    <property type="project" value="UniProtKB-KW"/>
</dbReference>
<keyword evidence="1" id="KW-0378">Hydrolase</keyword>
<evidence type="ECO:0000313" key="5">
    <source>
        <dbReference type="Proteomes" id="UP000215059"/>
    </source>
</evidence>
<name>A0A235F877_9BACL</name>
<dbReference type="SMART" id="SM00646">
    <property type="entry name" value="Ami_3"/>
    <property type="match status" value="1"/>
</dbReference>
<dbReference type="GO" id="GO:0009253">
    <property type="term" value="P:peptidoglycan catabolic process"/>
    <property type="evidence" value="ECO:0007669"/>
    <property type="project" value="InterPro"/>
</dbReference>
<keyword evidence="2" id="KW-0961">Cell wall biogenesis/degradation</keyword>
<accession>A0A235F877</accession>
<dbReference type="PROSITE" id="PS51781">
    <property type="entry name" value="SH3B"/>
    <property type="match status" value="4"/>
</dbReference>